<dbReference type="RefSeq" id="WP_344739518.1">
    <property type="nucleotide sequence ID" value="NZ_BAABAY010000001.1"/>
</dbReference>
<dbReference type="Gene3D" id="3.40.50.1110">
    <property type="entry name" value="SGNH hydrolase"/>
    <property type="match status" value="1"/>
</dbReference>
<dbReference type="EMBL" id="JBAWKB010000001">
    <property type="protein sequence ID" value="MFH6770861.1"/>
    <property type="molecule type" value="Genomic_DNA"/>
</dbReference>
<feature type="chain" id="PRO_5045656028" evidence="1">
    <location>
        <begin position="25"/>
        <end position="529"/>
    </location>
</feature>
<dbReference type="PROSITE" id="PS51257">
    <property type="entry name" value="PROKAR_LIPOPROTEIN"/>
    <property type="match status" value="1"/>
</dbReference>
<evidence type="ECO:0000313" key="3">
    <source>
        <dbReference type="Proteomes" id="UP001610100"/>
    </source>
</evidence>
<reference evidence="2 3" key="1">
    <citation type="submission" date="2024-02" db="EMBL/GenBank/DDBJ databases">
        <title>A Gaetbulibacter species isolated from tidal flats and genomic insights of their niches.</title>
        <authorList>
            <person name="Ye Y."/>
        </authorList>
    </citation>
    <scope>NUCLEOTIDE SEQUENCE [LARGE SCALE GENOMIC DNA]</scope>
    <source>
        <strain evidence="2 3">KYW382</strain>
    </source>
</reference>
<dbReference type="Proteomes" id="UP001610100">
    <property type="component" value="Unassembled WGS sequence"/>
</dbReference>
<evidence type="ECO:0000313" key="2">
    <source>
        <dbReference type="EMBL" id="MFH6770861.1"/>
    </source>
</evidence>
<gene>
    <name evidence="2" type="ORF">V8G58_02860</name>
</gene>
<dbReference type="SUPFAM" id="SSF52266">
    <property type="entry name" value="SGNH hydrolase"/>
    <property type="match status" value="1"/>
</dbReference>
<sequence length="529" mass="54870">MKKHILTSKYLWLLLSLLSIVACNEPDDVLADYNVLPAAPEELPALTAGSANFSKYVAIGATFTAGFTDGALFKASQQNSFPSILAGEFAKAGGGSFTQPMMNDNFGGLALAGTRIQDPRLVFGGAGPVSLESIIGPVTVTTDIALNNPTGPFNNLGVPGAKSYHLFYNGFGNIANLPSAANPYFVRMTGATPNASVMDLAMAQNPTFFTLSEIGGNDVLGYATSGGTGVDQTGNSDPSTYGNNDITDPTVFASVLNNEVALLTSGGAKGLITNVPYITDLPHFTTVPYNPIPLDGATADFLNSASAYGAYNAGVQQALAYLVSVNAITQQIADAELAKRTIHFEASETNAVVIMDEDLIDLTAINPALISMRQATEDDLFVLPAASFIGTEAVPNNPQTVNGVAIPLADKWVLTPEEQAAIKTATDAYNSTIEGIASSNASVGLVDLKGILSQLASTGYAYGDYILTADLVTGGAVSLDGIHLTARGYALMAGAFLDAIDANFGSNFAASGNIPDASMYGTNYSPTLQ</sequence>
<organism evidence="2 3">
    <name type="scientific">Gaetbulibacter aestuarii</name>
    <dbReference type="NCBI Taxonomy" id="1502358"/>
    <lineage>
        <taxon>Bacteria</taxon>
        <taxon>Pseudomonadati</taxon>
        <taxon>Bacteroidota</taxon>
        <taxon>Flavobacteriia</taxon>
        <taxon>Flavobacteriales</taxon>
        <taxon>Flavobacteriaceae</taxon>
        <taxon>Gaetbulibacter</taxon>
    </lineage>
</organism>
<name>A0ABW7MVK5_9FLAO</name>
<dbReference type="InterPro" id="IPR036514">
    <property type="entry name" value="SGNH_hydro_sf"/>
</dbReference>
<accession>A0ABW7MVK5</accession>
<comment type="caution">
    <text evidence="2">The sequence shown here is derived from an EMBL/GenBank/DDBJ whole genome shotgun (WGS) entry which is preliminary data.</text>
</comment>
<protein>
    <submittedName>
        <fullName evidence="2">G-D-S-L family lipolytic protein</fullName>
    </submittedName>
</protein>
<proteinExistence type="predicted"/>
<keyword evidence="3" id="KW-1185">Reference proteome</keyword>
<evidence type="ECO:0000256" key="1">
    <source>
        <dbReference type="SAM" id="SignalP"/>
    </source>
</evidence>
<keyword evidence="1" id="KW-0732">Signal</keyword>
<feature type="signal peptide" evidence="1">
    <location>
        <begin position="1"/>
        <end position="24"/>
    </location>
</feature>